<evidence type="ECO:0000256" key="6">
    <source>
        <dbReference type="PIRSR" id="PIRSR604254-1"/>
    </source>
</evidence>
<dbReference type="PANTHER" id="PTHR20855">
    <property type="entry name" value="ADIPOR/PROGESTIN RECEPTOR-RELATED"/>
    <property type="match status" value="1"/>
</dbReference>
<dbReference type="GO" id="GO:0038023">
    <property type="term" value="F:signaling receptor activity"/>
    <property type="evidence" value="ECO:0007669"/>
    <property type="project" value="TreeGrafter"/>
</dbReference>
<dbReference type="Proteomes" id="UP000324629">
    <property type="component" value="Unassembled WGS sequence"/>
</dbReference>
<sequence>MTSHEVDSDVSGLRLRRCPSNGDKSGKTSVNLGPQATVERDVNCVNYLQVKNVTHILQSMAQSAEEFARQIWMRDWQVVHFDRLPAWLGDNELLMRGHRPQLYTVWTCFTSIFRVHTETGNIWSHLLGCGGFTVIAAFILLQPDQLIQWQEKLVFAAFFVGAILCLGFSCLFHTVMCHSESISRLLNKLDYCGIAFLTVGSFVPYIYYSFYCLFWHKVFYMTLIVVLGSGVIGVSMCDTFAKPAYRSLRALMFIALGLSGVIPCVHTIVIAGFWESVENNSLGWLFLMAVLYISGASIYAARIPERILPGRFDIWVSSHYYLQNFQSHQIFHVFVVIAAMVHYHGIGLLTSHQLSVGDCSPPDGHLFPKHEFDNIELLWPFMPS</sequence>
<feature type="transmembrane region" description="Helical" evidence="8">
    <location>
        <begin position="189"/>
        <end position="207"/>
    </location>
</feature>
<keyword evidence="6" id="KW-0479">Metal-binding</keyword>
<evidence type="ECO:0000256" key="7">
    <source>
        <dbReference type="SAM" id="MobiDB-lite"/>
    </source>
</evidence>
<feature type="transmembrane region" description="Helical" evidence="8">
    <location>
        <begin position="281"/>
        <end position="301"/>
    </location>
</feature>
<reference evidence="9 10" key="1">
    <citation type="journal article" date="2019" name="Gigascience">
        <title>Whole-genome sequence of the oriental lung fluke Paragonimus westermani.</title>
        <authorList>
            <person name="Oey H."/>
            <person name="Zakrzewski M."/>
            <person name="Narain K."/>
            <person name="Devi K.R."/>
            <person name="Agatsuma T."/>
            <person name="Nawaratna S."/>
            <person name="Gobert G.N."/>
            <person name="Jones M.K."/>
            <person name="Ragan M.A."/>
            <person name="McManus D.P."/>
            <person name="Krause L."/>
        </authorList>
    </citation>
    <scope>NUCLEOTIDE SEQUENCE [LARGE SCALE GENOMIC DNA]</scope>
    <source>
        <strain evidence="9 10">IND2009</strain>
    </source>
</reference>
<dbReference type="GO" id="GO:0033211">
    <property type="term" value="P:adiponectin-activated signaling pathway"/>
    <property type="evidence" value="ECO:0007669"/>
    <property type="project" value="TreeGrafter"/>
</dbReference>
<keyword evidence="6" id="KW-0862">Zinc</keyword>
<evidence type="ECO:0000256" key="1">
    <source>
        <dbReference type="ARBA" id="ARBA00004141"/>
    </source>
</evidence>
<dbReference type="GO" id="GO:0046872">
    <property type="term" value="F:metal ion binding"/>
    <property type="evidence" value="ECO:0007669"/>
    <property type="project" value="UniProtKB-KW"/>
</dbReference>
<organism evidence="9 10">
    <name type="scientific">Paragonimus westermani</name>
    <dbReference type="NCBI Taxonomy" id="34504"/>
    <lineage>
        <taxon>Eukaryota</taxon>
        <taxon>Metazoa</taxon>
        <taxon>Spiralia</taxon>
        <taxon>Lophotrochozoa</taxon>
        <taxon>Platyhelminthes</taxon>
        <taxon>Trematoda</taxon>
        <taxon>Digenea</taxon>
        <taxon>Plagiorchiida</taxon>
        <taxon>Troglotremata</taxon>
        <taxon>Troglotrematidae</taxon>
        <taxon>Paragonimus</taxon>
    </lineage>
</organism>
<feature type="binding site" evidence="6">
    <location>
        <position position="332"/>
    </location>
    <ligand>
        <name>Zn(2+)</name>
        <dbReference type="ChEBI" id="CHEBI:29105"/>
    </ligand>
</feature>
<keyword evidence="10" id="KW-1185">Reference proteome</keyword>
<feature type="transmembrane region" description="Helical" evidence="8">
    <location>
        <begin position="219"/>
        <end position="241"/>
    </location>
</feature>
<evidence type="ECO:0000256" key="5">
    <source>
        <dbReference type="ARBA" id="ARBA00023136"/>
    </source>
</evidence>
<keyword evidence="5 8" id="KW-0472">Membrane</keyword>
<evidence type="ECO:0000256" key="2">
    <source>
        <dbReference type="ARBA" id="ARBA00007018"/>
    </source>
</evidence>
<accession>A0A5J4N7J2</accession>
<dbReference type="InterPro" id="IPR004254">
    <property type="entry name" value="AdipoR/HlyIII-related"/>
</dbReference>
<keyword evidence="9" id="KW-0675">Receptor</keyword>
<evidence type="ECO:0000313" key="9">
    <source>
        <dbReference type="EMBL" id="KAA3671458.1"/>
    </source>
</evidence>
<keyword evidence="3 8" id="KW-0812">Transmembrane</keyword>
<evidence type="ECO:0000256" key="3">
    <source>
        <dbReference type="ARBA" id="ARBA00022692"/>
    </source>
</evidence>
<feature type="transmembrane region" description="Helical" evidence="8">
    <location>
        <begin position="153"/>
        <end position="177"/>
    </location>
</feature>
<dbReference type="AlphaFoldDB" id="A0A5J4N7J2"/>
<dbReference type="PANTHER" id="PTHR20855:SF52">
    <property type="entry name" value="ADIPONECTIN RECEPTOR PROTEIN"/>
    <property type="match status" value="1"/>
</dbReference>
<evidence type="ECO:0000256" key="4">
    <source>
        <dbReference type="ARBA" id="ARBA00022989"/>
    </source>
</evidence>
<feature type="region of interest" description="Disordered" evidence="7">
    <location>
        <begin position="1"/>
        <end position="32"/>
    </location>
</feature>
<keyword evidence="4 8" id="KW-1133">Transmembrane helix</keyword>
<gene>
    <name evidence="9" type="ORF">DEA37_0008256</name>
</gene>
<dbReference type="Pfam" id="PF03006">
    <property type="entry name" value="HlyIII"/>
    <property type="match status" value="1"/>
</dbReference>
<comment type="caution">
    <text evidence="9">The sequence shown here is derived from an EMBL/GenBank/DDBJ whole genome shotgun (WGS) entry which is preliminary data.</text>
</comment>
<name>A0A5J4N7J2_9TREM</name>
<feature type="binding site" evidence="6">
    <location>
        <position position="328"/>
    </location>
    <ligand>
        <name>Zn(2+)</name>
        <dbReference type="ChEBI" id="CHEBI:29105"/>
    </ligand>
</feature>
<protein>
    <submittedName>
        <fullName evidence="9">Adiponectin receptor</fullName>
    </submittedName>
</protein>
<dbReference type="GO" id="GO:0005886">
    <property type="term" value="C:plasma membrane"/>
    <property type="evidence" value="ECO:0007669"/>
    <property type="project" value="TreeGrafter"/>
</dbReference>
<dbReference type="EMBL" id="QNGE01006419">
    <property type="protein sequence ID" value="KAA3671458.1"/>
    <property type="molecule type" value="Genomic_DNA"/>
</dbReference>
<feature type="transmembrane region" description="Helical" evidence="8">
    <location>
        <begin position="253"/>
        <end position="275"/>
    </location>
</feature>
<comment type="similarity">
    <text evidence="2">Belongs to the ADIPOR family.</text>
</comment>
<proteinExistence type="inferred from homology"/>
<evidence type="ECO:0000313" key="10">
    <source>
        <dbReference type="Proteomes" id="UP000324629"/>
    </source>
</evidence>
<feature type="binding site" evidence="6">
    <location>
        <position position="173"/>
    </location>
    <ligand>
        <name>Zn(2+)</name>
        <dbReference type="ChEBI" id="CHEBI:29105"/>
    </ligand>
</feature>
<comment type="subcellular location">
    <subcellularLocation>
        <location evidence="1">Membrane</location>
        <topology evidence="1">Multi-pass membrane protein</topology>
    </subcellularLocation>
</comment>
<evidence type="ECO:0000256" key="8">
    <source>
        <dbReference type="SAM" id="Phobius"/>
    </source>
</evidence>
<feature type="transmembrane region" description="Helical" evidence="8">
    <location>
        <begin position="122"/>
        <end position="141"/>
    </location>
</feature>